<reference evidence="5" key="1">
    <citation type="journal article" date="2023" name="Insect Mol. Biol.">
        <title>Genome sequencing provides insights into the evolution of gene families encoding plant cell wall-degrading enzymes in longhorned beetles.</title>
        <authorList>
            <person name="Shin N.R."/>
            <person name="Okamura Y."/>
            <person name="Kirsch R."/>
            <person name="Pauchet Y."/>
        </authorList>
    </citation>
    <scope>NUCLEOTIDE SEQUENCE</scope>
    <source>
        <strain evidence="5">MMC_N1</strain>
    </source>
</reference>
<keyword evidence="2" id="KW-0963">Cytoplasm</keyword>
<dbReference type="CDD" id="cd04412">
    <property type="entry name" value="NDPk7B"/>
    <property type="match status" value="1"/>
</dbReference>
<organism evidence="5 6">
    <name type="scientific">Molorchus minor</name>
    <dbReference type="NCBI Taxonomy" id="1323400"/>
    <lineage>
        <taxon>Eukaryota</taxon>
        <taxon>Metazoa</taxon>
        <taxon>Ecdysozoa</taxon>
        <taxon>Arthropoda</taxon>
        <taxon>Hexapoda</taxon>
        <taxon>Insecta</taxon>
        <taxon>Pterygota</taxon>
        <taxon>Neoptera</taxon>
        <taxon>Endopterygota</taxon>
        <taxon>Coleoptera</taxon>
        <taxon>Polyphaga</taxon>
        <taxon>Cucujiformia</taxon>
        <taxon>Chrysomeloidea</taxon>
        <taxon>Cerambycidae</taxon>
        <taxon>Lamiinae</taxon>
        <taxon>Monochamini</taxon>
        <taxon>Molorchus</taxon>
    </lineage>
</organism>
<comment type="caution">
    <text evidence="5">The sequence shown here is derived from an EMBL/GenBank/DDBJ whole genome shotgun (WGS) entry which is preliminary data.</text>
</comment>
<proteinExistence type="inferred from homology"/>
<dbReference type="Gene3D" id="3.30.70.141">
    <property type="entry name" value="Nucleoside diphosphate kinase-like domain"/>
    <property type="match status" value="2"/>
</dbReference>
<comment type="caution">
    <text evidence="3">Lacks conserved residue(s) required for the propagation of feature annotation.</text>
</comment>
<evidence type="ECO:0000313" key="5">
    <source>
        <dbReference type="EMBL" id="KAJ8975378.1"/>
    </source>
</evidence>
<evidence type="ECO:0000256" key="3">
    <source>
        <dbReference type="PROSITE-ProRule" id="PRU00706"/>
    </source>
</evidence>
<feature type="domain" description="Nucleoside diphosphate kinase-like" evidence="4">
    <location>
        <begin position="55"/>
        <end position="174"/>
    </location>
</feature>
<dbReference type="InterPro" id="IPR036850">
    <property type="entry name" value="NDK-like_dom_sf"/>
</dbReference>
<evidence type="ECO:0000256" key="1">
    <source>
        <dbReference type="ARBA" id="ARBA00004496"/>
    </source>
</evidence>
<dbReference type="SMART" id="SM00562">
    <property type="entry name" value="NDK"/>
    <property type="match status" value="2"/>
</dbReference>
<comment type="subcellular location">
    <subcellularLocation>
        <location evidence="1">Cytoplasm</location>
    </subcellularLocation>
</comment>
<dbReference type="Proteomes" id="UP001162164">
    <property type="component" value="Unassembled WGS sequence"/>
</dbReference>
<dbReference type="InterPro" id="IPR034907">
    <property type="entry name" value="NDK-like_dom"/>
</dbReference>
<evidence type="ECO:0000256" key="2">
    <source>
        <dbReference type="ARBA" id="ARBA00022490"/>
    </source>
</evidence>
<protein>
    <recommendedName>
        <fullName evidence="4">Nucleoside diphosphate kinase-like domain-containing protein</fullName>
    </recommendedName>
</protein>
<dbReference type="PROSITE" id="PS51374">
    <property type="entry name" value="NDPK_LIKE"/>
    <property type="match status" value="1"/>
</dbReference>
<dbReference type="PANTHER" id="PTHR43109">
    <property type="entry name" value="NUCLEOSIDE DIPHOSPHATE KINASE 7"/>
    <property type="match status" value="1"/>
</dbReference>
<keyword evidence="6" id="KW-1185">Reference proteome</keyword>
<evidence type="ECO:0000259" key="4">
    <source>
        <dbReference type="SMART" id="SM00562"/>
    </source>
</evidence>
<dbReference type="PANTHER" id="PTHR43109:SF2">
    <property type="entry name" value="NUCLEOSIDE DIPHOSPHATE KINASE 7"/>
    <property type="match status" value="1"/>
</dbReference>
<dbReference type="InterPro" id="IPR037993">
    <property type="entry name" value="NDPk7B"/>
</dbReference>
<feature type="domain" description="Nucleoside diphosphate kinase-like" evidence="4">
    <location>
        <begin position="180"/>
        <end position="323"/>
    </location>
</feature>
<evidence type="ECO:0000313" key="6">
    <source>
        <dbReference type="Proteomes" id="UP001162164"/>
    </source>
</evidence>
<comment type="similarity">
    <text evidence="3">Belongs to the NDK family.</text>
</comment>
<dbReference type="Pfam" id="PF00334">
    <property type="entry name" value="NDK"/>
    <property type="match status" value="2"/>
</dbReference>
<sequence length="323" mass="36630">MDKFEFDYNDKLDNTLDIYDKELNRVYLKRTRMDDLSTRDLFVGNKVQRIIGKLKERTLAIIKPCSINRLGEIITDIQNRRFQITKLGMYRLSRKEALELYDTRKGDSSLPFILEHINSGPVVALELVGEDAIKRFKKEMGPSEPVEARKVEPNSLRAIYGFATHATSGQKSLESPVVLKNTTCCIIKPHAIHDGNLGHIISAINESHFKITAAKMVYLSNANADEFLEVYKGVVSDYNALLLSFVDGPSVVLEIAGKNDELNVHQDFRSFVGPSDSDIARQIRPATIRARFGCDKYKNAVHCTDLPEDTILELEYMFKIIKD</sequence>
<accession>A0ABQ9JB25</accession>
<dbReference type="EMBL" id="JAPWTJ010000833">
    <property type="protein sequence ID" value="KAJ8975378.1"/>
    <property type="molecule type" value="Genomic_DNA"/>
</dbReference>
<name>A0ABQ9JB25_9CUCU</name>
<gene>
    <name evidence="5" type="ORF">NQ317_010023</name>
</gene>
<dbReference type="SUPFAM" id="SSF54919">
    <property type="entry name" value="Nucleoside diphosphate kinase, NDK"/>
    <property type="match status" value="2"/>
</dbReference>